<dbReference type="EMBL" id="BAABJX010000053">
    <property type="protein sequence ID" value="GAA4846242.1"/>
    <property type="molecule type" value="Genomic_DNA"/>
</dbReference>
<dbReference type="Gene3D" id="3.90.1150.10">
    <property type="entry name" value="Aspartate Aminotransferase, domain 1"/>
    <property type="match status" value="1"/>
</dbReference>
<organism evidence="10 11">
    <name type="scientific">Algivirga pacifica</name>
    <dbReference type="NCBI Taxonomy" id="1162670"/>
    <lineage>
        <taxon>Bacteria</taxon>
        <taxon>Pseudomonadati</taxon>
        <taxon>Bacteroidota</taxon>
        <taxon>Cytophagia</taxon>
        <taxon>Cytophagales</taxon>
        <taxon>Flammeovirgaceae</taxon>
        <taxon>Algivirga</taxon>
    </lineage>
</organism>
<dbReference type="PROSITE" id="PS00595">
    <property type="entry name" value="AA_TRANSFER_CLASS_5"/>
    <property type="match status" value="1"/>
</dbReference>
<accession>A0ABP9DPI8</accession>
<evidence type="ECO:0000256" key="4">
    <source>
        <dbReference type="ARBA" id="ARBA00022679"/>
    </source>
</evidence>
<reference evidence="11" key="1">
    <citation type="journal article" date="2019" name="Int. J. Syst. Evol. Microbiol.">
        <title>The Global Catalogue of Microorganisms (GCM) 10K type strain sequencing project: providing services to taxonomists for standard genome sequencing and annotation.</title>
        <authorList>
            <consortium name="The Broad Institute Genomics Platform"/>
            <consortium name="The Broad Institute Genome Sequencing Center for Infectious Disease"/>
            <person name="Wu L."/>
            <person name="Ma J."/>
        </authorList>
    </citation>
    <scope>NUCLEOTIDE SEQUENCE [LARGE SCALE GENOMIC DNA]</scope>
    <source>
        <strain evidence="11">JCM 18326</strain>
    </source>
</reference>
<dbReference type="InterPro" id="IPR016454">
    <property type="entry name" value="Cysteine_dSase"/>
</dbReference>
<dbReference type="InterPro" id="IPR015422">
    <property type="entry name" value="PyrdxlP-dep_Trfase_small"/>
</dbReference>
<dbReference type="CDD" id="cd06453">
    <property type="entry name" value="SufS_like"/>
    <property type="match status" value="1"/>
</dbReference>
<dbReference type="InterPro" id="IPR015424">
    <property type="entry name" value="PyrdxlP-dep_Trfase"/>
</dbReference>
<evidence type="ECO:0000256" key="8">
    <source>
        <dbReference type="RuleBase" id="RU004506"/>
    </source>
</evidence>
<comment type="catalytic activity">
    <reaction evidence="6 8">
        <text>(sulfur carrier)-H + L-cysteine = (sulfur carrier)-SH + L-alanine</text>
        <dbReference type="Rhea" id="RHEA:43892"/>
        <dbReference type="Rhea" id="RHEA-COMP:14737"/>
        <dbReference type="Rhea" id="RHEA-COMP:14739"/>
        <dbReference type="ChEBI" id="CHEBI:29917"/>
        <dbReference type="ChEBI" id="CHEBI:35235"/>
        <dbReference type="ChEBI" id="CHEBI:57972"/>
        <dbReference type="ChEBI" id="CHEBI:64428"/>
        <dbReference type="EC" id="2.8.1.7"/>
    </reaction>
</comment>
<dbReference type="SUPFAM" id="SSF53383">
    <property type="entry name" value="PLP-dependent transferases"/>
    <property type="match status" value="1"/>
</dbReference>
<protein>
    <recommendedName>
        <fullName evidence="8">Cysteine desulfurase</fullName>
        <ecNumber evidence="8">2.8.1.7</ecNumber>
    </recommendedName>
</protein>
<sequence length="405" mass="44976">MNDVLTIKQDFPILHQDVNGHPLVYLDNAATTQKPNMVIDALDKYYKTVNSNVHRGAHALADQATKDFEATREKIRQFLNAAHQEEIIFTRGTTEAINLVSKTFGKKFIGAGDEIIISTMEHHSNIVPWQMLCEENGAILKVIPINDKGEIIYEEFLNLLSDKTKMVSIVHASNALGTVNPVERIIEDAHKVDAKVLIDGAQSSPHLTVDVQKMDCDFYVFSAHKVYGPTGIGALYGKKELLEAMPPFHGGGEMIKEVTFEKTTYNELPYKFEAGTPNIGDTIAFGAAIDFVNQVGKSFIAEQENKLLAYATEKLSKIERVRLIGTADHKVSVVSFIIEGIHPYDVGMMLDARGIAVRTGHHCTQPLMQRFGLEGTVRASFAVYNTLEDVDKLVEGIKRIIQMFG</sequence>
<comment type="caution">
    <text evidence="10">The sequence shown here is derived from an EMBL/GenBank/DDBJ whole genome shotgun (WGS) entry which is preliminary data.</text>
</comment>
<dbReference type="NCBIfam" id="TIGR01979">
    <property type="entry name" value="sufS"/>
    <property type="match status" value="1"/>
</dbReference>
<evidence type="ECO:0000256" key="5">
    <source>
        <dbReference type="ARBA" id="ARBA00022898"/>
    </source>
</evidence>
<keyword evidence="4 8" id="KW-0808">Transferase</keyword>
<evidence type="ECO:0000313" key="10">
    <source>
        <dbReference type="EMBL" id="GAA4846242.1"/>
    </source>
</evidence>
<evidence type="ECO:0000256" key="2">
    <source>
        <dbReference type="ARBA" id="ARBA00002824"/>
    </source>
</evidence>
<keyword evidence="5 8" id="KW-0663">Pyridoxal phosphate</keyword>
<dbReference type="RefSeq" id="WP_345373939.1">
    <property type="nucleotide sequence ID" value="NZ_BAABJX010000053.1"/>
</dbReference>
<name>A0ABP9DPI8_9BACT</name>
<comment type="function">
    <text evidence="2 8">Catalyzes the removal of elemental sulfur and selenium atoms from L-cysteine, L-cystine, L-selenocysteine, and L-selenocystine to produce L-alanine.</text>
</comment>
<keyword evidence="11" id="KW-1185">Reference proteome</keyword>
<evidence type="ECO:0000256" key="3">
    <source>
        <dbReference type="ARBA" id="ARBA00010447"/>
    </source>
</evidence>
<evidence type="ECO:0000313" key="11">
    <source>
        <dbReference type="Proteomes" id="UP001500298"/>
    </source>
</evidence>
<dbReference type="InterPro" id="IPR015421">
    <property type="entry name" value="PyrdxlP-dep_Trfase_major"/>
</dbReference>
<dbReference type="PIRSF" id="PIRSF005572">
    <property type="entry name" value="NifS"/>
    <property type="match status" value="1"/>
</dbReference>
<dbReference type="InterPro" id="IPR020578">
    <property type="entry name" value="Aminotrans_V_PyrdxlP_BS"/>
</dbReference>
<dbReference type="InterPro" id="IPR000192">
    <property type="entry name" value="Aminotrans_V_dom"/>
</dbReference>
<proteinExistence type="inferred from homology"/>
<evidence type="ECO:0000256" key="1">
    <source>
        <dbReference type="ARBA" id="ARBA00001933"/>
    </source>
</evidence>
<evidence type="ECO:0000259" key="9">
    <source>
        <dbReference type="Pfam" id="PF00266"/>
    </source>
</evidence>
<comment type="cofactor">
    <cofactor evidence="1 7">
        <name>pyridoxal 5'-phosphate</name>
        <dbReference type="ChEBI" id="CHEBI:597326"/>
    </cofactor>
</comment>
<comment type="similarity">
    <text evidence="3 8">Belongs to the class-V pyridoxal-phosphate-dependent aminotransferase family. Csd subfamily.</text>
</comment>
<dbReference type="Proteomes" id="UP001500298">
    <property type="component" value="Unassembled WGS sequence"/>
</dbReference>
<dbReference type="InterPro" id="IPR010970">
    <property type="entry name" value="Cys_dSase_SufS"/>
</dbReference>
<gene>
    <name evidence="10" type="ORF">GCM10023331_33760</name>
</gene>
<dbReference type="Gene3D" id="3.40.640.10">
    <property type="entry name" value="Type I PLP-dependent aspartate aminotransferase-like (Major domain)"/>
    <property type="match status" value="1"/>
</dbReference>
<dbReference type="PANTHER" id="PTHR43586:SF8">
    <property type="entry name" value="CYSTEINE DESULFURASE 1, CHLOROPLASTIC"/>
    <property type="match status" value="1"/>
</dbReference>
<dbReference type="EC" id="2.8.1.7" evidence="8"/>
<feature type="domain" description="Aminotransferase class V" evidence="9">
    <location>
        <begin position="24"/>
        <end position="393"/>
    </location>
</feature>
<dbReference type="PANTHER" id="PTHR43586">
    <property type="entry name" value="CYSTEINE DESULFURASE"/>
    <property type="match status" value="1"/>
</dbReference>
<evidence type="ECO:0000256" key="6">
    <source>
        <dbReference type="ARBA" id="ARBA00050776"/>
    </source>
</evidence>
<evidence type="ECO:0000256" key="7">
    <source>
        <dbReference type="RuleBase" id="RU004504"/>
    </source>
</evidence>
<dbReference type="Pfam" id="PF00266">
    <property type="entry name" value="Aminotran_5"/>
    <property type="match status" value="1"/>
</dbReference>